<dbReference type="KEGG" id="ruj:E5Z56_01235"/>
<evidence type="ECO:0008006" key="3">
    <source>
        <dbReference type="Google" id="ProtNLM"/>
    </source>
</evidence>
<dbReference type="PROSITE" id="PS51257">
    <property type="entry name" value="PROKAR_LIPOPROTEIN"/>
    <property type="match status" value="1"/>
</dbReference>
<dbReference type="EMBL" id="CP039381">
    <property type="protein sequence ID" value="QCT06071.1"/>
    <property type="molecule type" value="Genomic_DNA"/>
</dbReference>
<evidence type="ECO:0000313" key="1">
    <source>
        <dbReference type="EMBL" id="QCT06071.1"/>
    </source>
</evidence>
<evidence type="ECO:0000313" key="2">
    <source>
        <dbReference type="Proteomes" id="UP000301475"/>
    </source>
</evidence>
<protein>
    <recommendedName>
        <fullName evidence="3">DUF5640 domain-containing protein</fullName>
    </recommendedName>
</protein>
<gene>
    <name evidence="1" type="ORF">E5Z56_01235</name>
</gene>
<proteinExistence type="predicted"/>
<reference evidence="1 2" key="1">
    <citation type="submission" date="2019-04" db="EMBL/GenBank/DDBJ databases">
        <authorList>
            <person name="Embree M."/>
            <person name="Gaffney J.R."/>
        </authorList>
    </citation>
    <scope>NUCLEOTIDE SEQUENCE [LARGE SCALE GENOMIC DNA]</scope>
    <source>
        <strain evidence="1 2">JE7A12</strain>
    </source>
</reference>
<dbReference type="Proteomes" id="UP000301475">
    <property type="component" value="Chromosome"/>
</dbReference>
<keyword evidence="2" id="KW-1185">Reference proteome</keyword>
<accession>A0A4P8XT25</accession>
<sequence length="122" mass="14160">MKIKIAIVYLLAFLVLFLTSCSEIIDTNAKELKANVWVEKDNDNLNCKLQFIDDKGKFTLQDKKDNKSYIITGVTVVNENDFTINDKETLSKYIFKYKINNDSVKITYESKSITLKKLHKNK</sequence>
<dbReference type="RefSeq" id="WP_138156168.1">
    <property type="nucleotide sequence ID" value="NZ_CP039381.1"/>
</dbReference>
<organism evidence="1 2">
    <name type="scientific">Ruminococcus bovis</name>
    <dbReference type="NCBI Taxonomy" id="2564099"/>
    <lineage>
        <taxon>Bacteria</taxon>
        <taxon>Bacillati</taxon>
        <taxon>Bacillota</taxon>
        <taxon>Clostridia</taxon>
        <taxon>Eubacteriales</taxon>
        <taxon>Oscillospiraceae</taxon>
        <taxon>Ruminococcus</taxon>
    </lineage>
</organism>
<name>A0A4P8XT25_9FIRM</name>
<dbReference type="AlphaFoldDB" id="A0A4P8XT25"/>